<feature type="domain" description="K Homology" evidence="3">
    <location>
        <begin position="31"/>
        <end position="130"/>
    </location>
</feature>
<dbReference type="InterPro" id="IPR045071">
    <property type="entry name" value="BBP-like"/>
</dbReference>
<accession>A0A834R1D6</accession>
<dbReference type="OrthoDB" id="6777263at2759"/>
<dbReference type="InterPro" id="IPR055256">
    <property type="entry name" value="KH_1_KHDC4/BBP-like"/>
</dbReference>
<dbReference type="GO" id="GO:0005634">
    <property type="term" value="C:nucleus"/>
    <property type="evidence" value="ECO:0007669"/>
    <property type="project" value="TreeGrafter"/>
</dbReference>
<dbReference type="AlphaFoldDB" id="A0A834R1D6"/>
<protein>
    <submittedName>
        <fullName evidence="4">KH domain-containing, RNA-binding, signal transduction-associated protein 3</fullName>
    </submittedName>
</protein>
<dbReference type="CDD" id="cd22384">
    <property type="entry name" value="KH-I_KHDRBS"/>
    <property type="match status" value="1"/>
</dbReference>
<reference evidence="4" key="2">
    <citation type="submission" date="2020-01" db="EMBL/GenBank/DDBJ databases">
        <authorList>
            <person name="Korhonen P.K.K."/>
            <person name="Guangxu M.G."/>
            <person name="Wang T.W."/>
            <person name="Stroehlein A.J.S."/>
            <person name="Young N.D."/>
            <person name="Ang C.-S.A."/>
            <person name="Fernando D.W.F."/>
            <person name="Lu H.L."/>
            <person name="Taylor S.T."/>
            <person name="Ehtesham M.E.M."/>
            <person name="Najaraj S.H.N."/>
            <person name="Harsha G.H.G."/>
            <person name="Madugundu A.M."/>
            <person name="Renuse S.R."/>
            <person name="Holt D.H."/>
            <person name="Pandey A.P."/>
            <person name="Papenfuss A.P."/>
            <person name="Gasser R.B.G."/>
            <person name="Fischer K.F."/>
        </authorList>
    </citation>
    <scope>NUCLEOTIDE SEQUENCE</scope>
    <source>
        <strain evidence="4">SSS_KF_BRIS2020</strain>
    </source>
</reference>
<reference evidence="5" key="3">
    <citation type="submission" date="2022-06" db="UniProtKB">
        <authorList>
            <consortium name="EnsemblMetazoa"/>
        </authorList>
    </citation>
    <scope>IDENTIFICATION</scope>
</reference>
<dbReference type="EnsemblMetazoa" id="SSS_6342s_mrna">
    <property type="protein sequence ID" value="KAF7488447.1"/>
    <property type="gene ID" value="SSS_6342"/>
</dbReference>
<feature type="compositionally biased region" description="Polar residues" evidence="2">
    <location>
        <begin position="175"/>
        <end position="185"/>
    </location>
</feature>
<dbReference type="EMBL" id="WVUK01000066">
    <property type="protein sequence ID" value="KAF7488447.1"/>
    <property type="molecule type" value="Genomic_DNA"/>
</dbReference>
<feature type="region of interest" description="Disordered" evidence="2">
    <location>
        <begin position="166"/>
        <end position="185"/>
    </location>
</feature>
<dbReference type="SUPFAM" id="SSF54791">
    <property type="entry name" value="Eukaryotic type KH-domain (KH-domain type I)"/>
    <property type="match status" value="1"/>
</dbReference>
<keyword evidence="1" id="KW-0694">RNA-binding</keyword>
<dbReference type="InterPro" id="IPR036612">
    <property type="entry name" value="KH_dom_type_1_sf"/>
</dbReference>
<keyword evidence="6" id="KW-1185">Reference proteome</keyword>
<evidence type="ECO:0000256" key="1">
    <source>
        <dbReference type="ARBA" id="ARBA00022884"/>
    </source>
</evidence>
<dbReference type="Gene3D" id="3.30.1370.10">
    <property type="entry name" value="K Homology domain, type 1"/>
    <property type="match status" value="1"/>
</dbReference>
<evidence type="ECO:0000313" key="5">
    <source>
        <dbReference type="EnsemblMetazoa" id="KAF7488447.1"/>
    </source>
</evidence>
<evidence type="ECO:0000313" key="4">
    <source>
        <dbReference type="EMBL" id="KAF7488447.1"/>
    </source>
</evidence>
<proteinExistence type="predicted"/>
<dbReference type="PANTHER" id="PTHR11208">
    <property type="entry name" value="RNA-BINDING PROTEIN RELATED"/>
    <property type="match status" value="1"/>
</dbReference>
<organism evidence="4">
    <name type="scientific">Sarcoptes scabiei</name>
    <name type="common">Itch mite</name>
    <name type="synonym">Acarus scabiei</name>
    <dbReference type="NCBI Taxonomy" id="52283"/>
    <lineage>
        <taxon>Eukaryota</taxon>
        <taxon>Metazoa</taxon>
        <taxon>Ecdysozoa</taxon>
        <taxon>Arthropoda</taxon>
        <taxon>Chelicerata</taxon>
        <taxon>Arachnida</taxon>
        <taxon>Acari</taxon>
        <taxon>Acariformes</taxon>
        <taxon>Sarcoptiformes</taxon>
        <taxon>Astigmata</taxon>
        <taxon>Psoroptidia</taxon>
        <taxon>Sarcoptoidea</taxon>
        <taxon>Sarcoptidae</taxon>
        <taxon>Sarcoptinae</taxon>
        <taxon>Sarcoptes</taxon>
    </lineage>
</organism>
<dbReference type="GO" id="GO:0000381">
    <property type="term" value="P:regulation of alternative mRNA splicing, via spliceosome"/>
    <property type="evidence" value="ECO:0007669"/>
    <property type="project" value="TreeGrafter"/>
</dbReference>
<gene>
    <name evidence="4" type="ORF">SSS_6342</name>
</gene>
<dbReference type="PANTHER" id="PTHR11208:SF42">
    <property type="entry name" value="QUAKING RELATED 54B, ISOFORM E"/>
    <property type="match status" value="1"/>
</dbReference>
<dbReference type="Proteomes" id="UP000070412">
    <property type="component" value="Unassembled WGS sequence"/>
</dbReference>
<name>A0A834R1D6_SARSC</name>
<reference evidence="6" key="1">
    <citation type="journal article" date="2020" name="PLoS Negl. Trop. Dis.">
        <title>High-quality nuclear genome for Sarcoptes scabiei-A critical resource for a neglected parasite.</title>
        <authorList>
            <person name="Korhonen P.K."/>
            <person name="Gasser R.B."/>
            <person name="Ma G."/>
            <person name="Wang T."/>
            <person name="Stroehlein A.J."/>
            <person name="Young N.D."/>
            <person name="Ang C.S."/>
            <person name="Fernando D.D."/>
            <person name="Lu H.C."/>
            <person name="Taylor S."/>
            <person name="Reynolds S.L."/>
            <person name="Mofiz E."/>
            <person name="Najaraj S.H."/>
            <person name="Gowda H."/>
            <person name="Madugundu A."/>
            <person name="Renuse S."/>
            <person name="Holt D."/>
            <person name="Pandey A."/>
            <person name="Papenfuss A.T."/>
            <person name="Fischer K."/>
        </authorList>
    </citation>
    <scope>NUCLEOTIDE SEQUENCE [LARGE SCALE GENOMIC DNA]</scope>
</reference>
<dbReference type="InterPro" id="IPR004087">
    <property type="entry name" value="KH_dom"/>
</dbReference>
<evidence type="ECO:0000313" key="6">
    <source>
        <dbReference type="Proteomes" id="UP000070412"/>
    </source>
</evidence>
<dbReference type="SMART" id="SM00322">
    <property type="entry name" value="KH"/>
    <property type="match status" value="1"/>
</dbReference>
<evidence type="ECO:0000256" key="2">
    <source>
        <dbReference type="SAM" id="MobiDB-lite"/>
    </source>
</evidence>
<dbReference type="Pfam" id="PF22675">
    <property type="entry name" value="KH-I_KHDC4-BBP"/>
    <property type="match status" value="1"/>
</dbReference>
<dbReference type="GO" id="GO:0003729">
    <property type="term" value="F:mRNA binding"/>
    <property type="evidence" value="ECO:0007669"/>
    <property type="project" value="TreeGrafter"/>
</dbReference>
<sequence length="314" mass="36416">MATNQEKASQHTKSITNYENAIIDVHRGSKIRLQVKVAVPCDDHPNYNFVGKLLGPKGKSLKWLQEKTKTKMAILGRGSMRSKEKEEELRRTEDLKYKHLNENLHVEIIAMAPAPEAYKRIGEALSEIKKFLVPDYFDDIRQQQLKELGVISHDFPILIEQKDDNRSSDLEELSSKTPSYVSNTFHDPTQSLSHHFYQPHMHHGKSEEKKDEIELKNYFRSANTYRFRSKSNQSSGLFKYRQSSQPDLIPLSLSSSSSSSSASSYIFDPSELQHYFSNQQNNRNSHNHIKHIYDSLHPHNKLVKRTRKIVHNPY</sequence>
<evidence type="ECO:0000259" key="3">
    <source>
        <dbReference type="SMART" id="SM00322"/>
    </source>
</evidence>